<dbReference type="EMBL" id="MU266340">
    <property type="protein sequence ID" value="KAH7929524.1"/>
    <property type="molecule type" value="Genomic_DNA"/>
</dbReference>
<dbReference type="Proteomes" id="UP000790709">
    <property type="component" value="Unassembled WGS sequence"/>
</dbReference>
<name>A0ACB8BVV7_9AGAM</name>
<sequence length="113" mass="12158">MTSTTQQRELPPLDGSLQFAELIDFNLHKNPAHAMFVFADDKQPTALTEITFLEFGRAAHRAAYAVRPTRTGPEGEVVVLVANCDTLLHHAVVGGMSIAGLVVSIPLMVSACN</sequence>
<keyword evidence="2" id="KW-1185">Reference proteome</keyword>
<evidence type="ECO:0000313" key="2">
    <source>
        <dbReference type="Proteomes" id="UP000790709"/>
    </source>
</evidence>
<evidence type="ECO:0000313" key="1">
    <source>
        <dbReference type="EMBL" id="KAH7929524.1"/>
    </source>
</evidence>
<comment type="caution">
    <text evidence="1">The sequence shown here is derived from an EMBL/GenBank/DDBJ whole genome shotgun (WGS) entry which is preliminary data.</text>
</comment>
<protein>
    <submittedName>
        <fullName evidence="1">Uncharacterized protein</fullName>
    </submittedName>
</protein>
<proteinExistence type="predicted"/>
<gene>
    <name evidence="1" type="ORF">BV22DRAFT_1002412</name>
</gene>
<organism evidence="1 2">
    <name type="scientific">Leucogyrophana mollusca</name>
    <dbReference type="NCBI Taxonomy" id="85980"/>
    <lineage>
        <taxon>Eukaryota</taxon>
        <taxon>Fungi</taxon>
        <taxon>Dikarya</taxon>
        <taxon>Basidiomycota</taxon>
        <taxon>Agaricomycotina</taxon>
        <taxon>Agaricomycetes</taxon>
        <taxon>Agaricomycetidae</taxon>
        <taxon>Boletales</taxon>
        <taxon>Boletales incertae sedis</taxon>
        <taxon>Leucogyrophana</taxon>
    </lineage>
</organism>
<accession>A0ACB8BVV7</accession>
<reference evidence="1" key="1">
    <citation type="journal article" date="2021" name="New Phytol.">
        <title>Evolutionary innovations through gain and loss of genes in the ectomycorrhizal Boletales.</title>
        <authorList>
            <person name="Wu G."/>
            <person name="Miyauchi S."/>
            <person name="Morin E."/>
            <person name="Kuo A."/>
            <person name="Drula E."/>
            <person name="Varga T."/>
            <person name="Kohler A."/>
            <person name="Feng B."/>
            <person name="Cao Y."/>
            <person name="Lipzen A."/>
            <person name="Daum C."/>
            <person name="Hundley H."/>
            <person name="Pangilinan J."/>
            <person name="Johnson J."/>
            <person name="Barry K."/>
            <person name="LaButti K."/>
            <person name="Ng V."/>
            <person name="Ahrendt S."/>
            <person name="Min B."/>
            <person name="Choi I.G."/>
            <person name="Park H."/>
            <person name="Plett J.M."/>
            <person name="Magnuson J."/>
            <person name="Spatafora J.W."/>
            <person name="Nagy L.G."/>
            <person name="Henrissat B."/>
            <person name="Grigoriev I.V."/>
            <person name="Yang Z.L."/>
            <person name="Xu J."/>
            <person name="Martin F.M."/>
        </authorList>
    </citation>
    <scope>NUCLEOTIDE SEQUENCE</scope>
    <source>
        <strain evidence="1">KUC20120723A-06</strain>
    </source>
</reference>